<dbReference type="PANTHER" id="PTHR44379">
    <property type="entry name" value="OXIDOREDUCTASE WITH IRON-SULFUR SUBUNIT"/>
    <property type="match status" value="1"/>
</dbReference>
<evidence type="ECO:0000256" key="2">
    <source>
        <dbReference type="ARBA" id="ARBA00022723"/>
    </source>
</evidence>
<dbReference type="InterPro" id="IPR036010">
    <property type="entry name" value="2Fe-2S_ferredoxin-like_sf"/>
</dbReference>
<dbReference type="Proteomes" id="UP000198417">
    <property type="component" value="Unassembled WGS sequence"/>
</dbReference>
<organism evidence="6 7">
    <name type="scientific">Puniceibacterium sediminis</name>
    <dbReference type="NCBI Taxonomy" id="1608407"/>
    <lineage>
        <taxon>Bacteria</taxon>
        <taxon>Pseudomonadati</taxon>
        <taxon>Pseudomonadota</taxon>
        <taxon>Alphaproteobacteria</taxon>
        <taxon>Rhodobacterales</taxon>
        <taxon>Paracoccaceae</taxon>
        <taxon>Puniceibacterium</taxon>
    </lineage>
</organism>
<dbReference type="Gene3D" id="1.10.150.120">
    <property type="entry name" value="[2Fe-2S]-binding domain"/>
    <property type="match status" value="1"/>
</dbReference>
<dbReference type="InterPro" id="IPR002888">
    <property type="entry name" value="2Fe-2S-bd"/>
</dbReference>
<sequence>MATFTISVRDVTVDVEKDTPLLWVVRDELRLTGSKFGCGACTMIVYGMPRRTCITPVGTVDGSSIETIEGLEGPEAEAITAAWEGLDVPQCGGCQSGQIISATALLREVPTPTDKDLDAAMAGNVCRCATYVRIRQAIHDASSSMEGGAMTVQNRRQFLATGAGLVIALALPMRGRAQSGTAAVLTKDGLPAGTFAPNAFVRIAPTTP</sequence>
<reference evidence="6 7" key="1">
    <citation type="submission" date="2017-06" db="EMBL/GenBank/DDBJ databases">
        <authorList>
            <person name="Kim H.J."/>
            <person name="Triplett B.A."/>
        </authorList>
    </citation>
    <scope>NUCLEOTIDE SEQUENCE [LARGE SCALE GENOMIC DNA]</scope>
    <source>
        <strain evidence="6 7">DSM 29052</strain>
    </source>
</reference>
<dbReference type="InterPro" id="IPR036884">
    <property type="entry name" value="2Fe-2S-bd_dom_sf"/>
</dbReference>
<dbReference type="GO" id="GO:0051537">
    <property type="term" value="F:2 iron, 2 sulfur cluster binding"/>
    <property type="evidence" value="ECO:0007669"/>
    <property type="project" value="UniProtKB-KW"/>
</dbReference>
<dbReference type="InterPro" id="IPR012675">
    <property type="entry name" value="Beta-grasp_dom_sf"/>
</dbReference>
<gene>
    <name evidence="6" type="ORF">SAMN06265370_103104</name>
</gene>
<dbReference type="SUPFAM" id="SSF47741">
    <property type="entry name" value="CO dehydrogenase ISP C-domain like"/>
    <property type="match status" value="1"/>
</dbReference>
<proteinExistence type="predicted"/>
<keyword evidence="4" id="KW-0411">Iron-sulfur</keyword>
<dbReference type="OrthoDB" id="9792018at2"/>
<dbReference type="AlphaFoldDB" id="A0A238VSV7"/>
<feature type="domain" description="[2Fe-2S]-binding" evidence="5">
    <location>
        <begin position="67"/>
        <end position="139"/>
    </location>
</feature>
<dbReference type="GO" id="GO:0016491">
    <property type="term" value="F:oxidoreductase activity"/>
    <property type="evidence" value="ECO:0007669"/>
    <property type="project" value="InterPro"/>
</dbReference>
<evidence type="ECO:0000259" key="5">
    <source>
        <dbReference type="Pfam" id="PF01799"/>
    </source>
</evidence>
<evidence type="ECO:0000256" key="3">
    <source>
        <dbReference type="ARBA" id="ARBA00023004"/>
    </source>
</evidence>
<keyword evidence="7" id="KW-1185">Reference proteome</keyword>
<dbReference type="InterPro" id="IPR051452">
    <property type="entry name" value="Diverse_Oxidoreductases"/>
</dbReference>
<dbReference type="Pfam" id="PF01799">
    <property type="entry name" value="Fer2_2"/>
    <property type="match status" value="1"/>
</dbReference>
<dbReference type="EMBL" id="FZNN01000003">
    <property type="protein sequence ID" value="SNR37261.1"/>
    <property type="molecule type" value="Genomic_DNA"/>
</dbReference>
<accession>A0A238VSV7</accession>
<dbReference type="Gene3D" id="3.10.20.30">
    <property type="match status" value="1"/>
</dbReference>
<evidence type="ECO:0000256" key="1">
    <source>
        <dbReference type="ARBA" id="ARBA00022714"/>
    </source>
</evidence>
<dbReference type="SUPFAM" id="SSF54292">
    <property type="entry name" value="2Fe-2S ferredoxin-like"/>
    <property type="match status" value="1"/>
</dbReference>
<protein>
    <submittedName>
        <fullName evidence="6">Isoquinoline 1-oxidoreductase, alpha subunit</fullName>
    </submittedName>
</protein>
<evidence type="ECO:0000256" key="4">
    <source>
        <dbReference type="ARBA" id="ARBA00023014"/>
    </source>
</evidence>
<keyword evidence="3" id="KW-0408">Iron</keyword>
<evidence type="ECO:0000313" key="7">
    <source>
        <dbReference type="Proteomes" id="UP000198417"/>
    </source>
</evidence>
<keyword evidence="2" id="KW-0479">Metal-binding</keyword>
<dbReference type="PANTHER" id="PTHR44379:SF2">
    <property type="entry name" value="BLR6218 PROTEIN"/>
    <property type="match status" value="1"/>
</dbReference>
<evidence type="ECO:0000313" key="6">
    <source>
        <dbReference type="EMBL" id="SNR37261.1"/>
    </source>
</evidence>
<name>A0A238VSV7_9RHOB</name>
<keyword evidence="1" id="KW-0001">2Fe-2S</keyword>
<dbReference type="GO" id="GO:0046872">
    <property type="term" value="F:metal ion binding"/>
    <property type="evidence" value="ECO:0007669"/>
    <property type="project" value="UniProtKB-KW"/>
</dbReference>